<dbReference type="EMBL" id="CACVKT020001665">
    <property type="protein sequence ID" value="CAC5370254.1"/>
    <property type="molecule type" value="Genomic_DNA"/>
</dbReference>
<dbReference type="SMART" id="SM00409">
    <property type="entry name" value="IG"/>
    <property type="match status" value="5"/>
</dbReference>
<evidence type="ECO:0000256" key="2">
    <source>
        <dbReference type="ARBA" id="ARBA00023136"/>
    </source>
</evidence>
<dbReference type="PANTHER" id="PTHR11640">
    <property type="entry name" value="NEPHRIN"/>
    <property type="match status" value="1"/>
</dbReference>
<dbReference type="GO" id="GO:0005911">
    <property type="term" value="C:cell-cell junction"/>
    <property type="evidence" value="ECO:0007669"/>
    <property type="project" value="TreeGrafter"/>
</dbReference>
<dbReference type="InterPro" id="IPR007110">
    <property type="entry name" value="Ig-like_dom"/>
</dbReference>
<dbReference type="PANTHER" id="PTHR11640:SF164">
    <property type="entry name" value="MAM DOMAIN-CONTAINING GLYCOSYLPHOSPHATIDYLINOSITOL ANCHOR PROTEIN 1"/>
    <property type="match status" value="1"/>
</dbReference>
<dbReference type="CDD" id="cd00063">
    <property type="entry name" value="FN3"/>
    <property type="match status" value="1"/>
</dbReference>
<feature type="chain" id="PRO_5026925168" evidence="7">
    <location>
        <begin position="17"/>
        <end position="730"/>
    </location>
</feature>
<dbReference type="SMART" id="SM00408">
    <property type="entry name" value="IGc2"/>
    <property type="match status" value="2"/>
</dbReference>
<feature type="domain" description="Fibronectin type-III" evidence="9">
    <location>
        <begin position="509"/>
        <end position="604"/>
    </location>
</feature>
<feature type="transmembrane region" description="Helical" evidence="6">
    <location>
        <begin position="610"/>
        <end position="635"/>
    </location>
</feature>
<dbReference type="InterPro" id="IPR003598">
    <property type="entry name" value="Ig_sub2"/>
</dbReference>
<dbReference type="InterPro" id="IPR036116">
    <property type="entry name" value="FN3_sf"/>
</dbReference>
<dbReference type="Proteomes" id="UP000507470">
    <property type="component" value="Unassembled WGS sequence"/>
</dbReference>
<dbReference type="InterPro" id="IPR003599">
    <property type="entry name" value="Ig_sub"/>
</dbReference>
<name>A0A6J8AM76_MYTCO</name>
<dbReference type="GO" id="GO:0005886">
    <property type="term" value="C:plasma membrane"/>
    <property type="evidence" value="ECO:0007669"/>
    <property type="project" value="TreeGrafter"/>
</dbReference>
<dbReference type="GO" id="GO:0050839">
    <property type="term" value="F:cell adhesion molecule binding"/>
    <property type="evidence" value="ECO:0007669"/>
    <property type="project" value="TreeGrafter"/>
</dbReference>
<keyword evidence="2 6" id="KW-0472">Membrane</keyword>
<keyword evidence="3" id="KW-1015">Disulfide bond</keyword>
<dbReference type="Gene3D" id="2.60.40.10">
    <property type="entry name" value="Immunoglobulins"/>
    <property type="match status" value="3"/>
</dbReference>
<dbReference type="Pfam" id="PF13927">
    <property type="entry name" value="Ig_3"/>
    <property type="match status" value="1"/>
</dbReference>
<dbReference type="InterPro" id="IPR051275">
    <property type="entry name" value="Cell_adhesion_signaling"/>
</dbReference>
<dbReference type="AlphaFoldDB" id="A0A6J8AM76"/>
<protein>
    <submittedName>
        <fullName evidence="10">DSCAML1</fullName>
    </submittedName>
</protein>
<evidence type="ECO:0000256" key="5">
    <source>
        <dbReference type="ARBA" id="ARBA00023319"/>
    </source>
</evidence>
<dbReference type="PROSITE" id="PS50835">
    <property type="entry name" value="IG_LIKE"/>
    <property type="match status" value="2"/>
</dbReference>
<accession>A0A6J8AM76</accession>
<evidence type="ECO:0000256" key="7">
    <source>
        <dbReference type="SAM" id="SignalP"/>
    </source>
</evidence>
<gene>
    <name evidence="10" type="ORF">MCOR_9167</name>
</gene>
<dbReference type="SUPFAM" id="SSF49265">
    <property type="entry name" value="Fibronectin type III"/>
    <property type="match status" value="1"/>
</dbReference>
<keyword evidence="6" id="KW-1133">Transmembrane helix</keyword>
<reference evidence="10 11" key="1">
    <citation type="submission" date="2020-06" db="EMBL/GenBank/DDBJ databases">
        <authorList>
            <person name="Li R."/>
            <person name="Bekaert M."/>
        </authorList>
    </citation>
    <scope>NUCLEOTIDE SEQUENCE [LARGE SCALE GENOMIC DNA]</scope>
    <source>
        <strain evidence="11">wild</strain>
    </source>
</reference>
<keyword evidence="4" id="KW-0325">Glycoprotein</keyword>
<keyword evidence="6" id="KW-0812">Transmembrane</keyword>
<sequence length="730" mass="82162">MICLVILACVLVRTESLSMNTSYEKMSGTAILKCPFGPVKTWAAGIAENNSTTYTIGKMINYNLPFAKRLNVSEMNSLIIKNVTSFDFQVYRCTGINSITGKLDTYDILLKQAIDPSNIKILEETEQHRVIGVIGQEMSITCTVTSGEPEEILIIEDDNGTEMVKDGPGSVKFRLKPDRNDDGKNFTCLVLSGDELVLSYTVQLQLRYKPNITIQAYPHNTTMEGDPLELRCDDEEGSTNVISRYKWQHKGTYIQHSSKVMQINVTSRMDNGNFTCIAENEAGDARDTIEINILYAPVIENYSVSFFENNSNLLVSCKVSGNPNNITFGEWIHLSDVDTPIRYLNGSEDGILAISSFTGTAESYENGGVYVCNVSNGIRSTDDSLWQTGKVQVIIKESPVFTKQNKPEQVGYIDNTSSLSVDVMSSSRIMSTKWYKEGSEVLKTERLAMPRNSLIIKAQFHNKMVYTKGYRCNLIIDKTKPEDFQNYTVTVQNQYGVSSFMIQLRYAGPPRMPQITTVKRTSNGILVKWRSVFDGGYETTYEIEFRKVTETKWDRIHIKMIMENHLSTTFIADPNTDYLVRMKALNKMGNSSSTKEQIVPTEDKESQRSAVIYGTSVFTVIMFCISGVFGCFWCYSIIEKKKRMKATNHNIDINQDQQLAEDNGVVNDNNIPVINIIPPAENNININVLQGAFGESCEGYSSIDRRKRMSRGQKVSYMANRSSKVVSTEL</sequence>
<feature type="signal peptide" evidence="7">
    <location>
        <begin position="1"/>
        <end position="16"/>
    </location>
</feature>
<keyword evidence="11" id="KW-1185">Reference proteome</keyword>
<evidence type="ECO:0000256" key="1">
    <source>
        <dbReference type="ARBA" id="ARBA00004479"/>
    </source>
</evidence>
<evidence type="ECO:0000259" key="9">
    <source>
        <dbReference type="PROSITE" id="PS50853"/>
    </source>
</evidence>
<dbReference type="InterPro" id="IPR036179">
    <property type="entry name" value="Ig-like_dom_sf"/>
</dbReference>
<comment type="subcellular location">
    <subcellularLocation>
        <location evidence="1">Membrane</location>
        <topology evidence="1">Single-pass type I membrane protein</topology>
    </subcellularLocation>
</comment>
<dbReference type="PROSITE" id="PS50853">
    <property type="entry name" value="FN3"/>
    <property type="match status" value="1"/>
</dbReference>
<dbReference type="InterPro" id="IPR003961">
    <property type="entry name" value="FN3_dom"/>
</dbReference>
<dbReference type="InterPro" id="IPR013783">
    <property type="entry name" value="Ig-like_fold"/>
</dbReference>
<evidence type="ECO:0000256" key="3">
    <source>
        <dbReference type="ARBA" id="ARBA00023157"/>
    </source>
</evidence>
<keyword evidence="5" id="KW-0393">Immunoglobulin domain</keyword>
<feature type="domain" description="Ig-like" evidence="8">
    <location>
        <begin position="297"/>
        <end position="392"/>
    </location>
</feature>
<feature type="domain" description="Ig-like" evidence="8">
    <location>
        <begin position="210"/>
        <end position="292"/>
    </location>
</feature>
<proteinExistence type="predicted"/>
<evidence type="ECO:0000313" key="11">
    <source>
        <dbReference type="Proteomes" id="UP000507470"/>
    </source>
</evidence>
<evidence type="ECO:0000259" key="8">
    <source>
        <dbReference type="PROSITE" id="PS50835"/>
    </source>
</evidence>
<evidence type="ECO:0000313" key="10">
    <source>
        <dbReference type="EMBL" id="CAC5370254.1"/>
    </source>
</evidence>
<dbReference type="OrthoDB" id="10039395at2759"/>
<dbReference type="GO" id="GO:0098609">
    <property type="term" value="P:cell-cell adhesion"/>
    <property type="evidence" value="ECO:0007669"/>
    <property type="project" value="TreeGrafter"/>
</dbReference>
<keyword evidence="7" id="KW-0732">Signal</keyword>
<evidence type="ECO:0000256" key="4">
    <source>
        <dbReference type="ARBA" id="ARBA00023180"/>
    </source>
</evidence>
<organism evidence="10 11">
    <name type="scientific">Mytilus coruscus</name>
    <name type="common">Sea mussel</name>
    <dbReference type="NCBI Taxonomy" id="42192"/>
    <lineage>
        <taxon>Eukaryota</taxon>
        <taxon>Metazoa</taxon>
        <taxon>Spiralia</taxon>
        <taxon>Lophotrochozoa</taxon>
        <taxon>Mollusca</taxon>
        <taxon>Bivalvia</taxon>
        <taxon>Autobranchia</taxon>
        <taxon>Pteriomorphia</taxon>
        <taxon>Mytilida</taxon>
        <taxon>Mytiloidea</taxon>
        <taxon>Mytilidae</taxon>
        <taxon>Mytilinae</taxon>
        <taxon>Mytilus</taxon>
    </lineage>
</organism>
<dbReference type="SUPFAM" id="SSF48726">
    <property type="entry name" value="Immunoglobulin"/>
    <property type="match status" value="4"/>
</dbReference>
<evidence type="ECO:0000256" key="6">
    <source>
        <dbReference type="SAM" id="Phobius"/>
    </source>
</evidence>